<accession>A0A1H0RW01</accession>
<dbReference type="EMBL" id="FNJB01000008">
    <property type="protein sequence ID" value="SDP33742.1"/>
    <property type="molecule type" value="Genomic_DNA"/>
</dbReference>
<evidence type="ECO:0000256" key="7">
    <source>
        <dbReference type="ARBA" id="ARBA00023014"/>
    </source>
</evidence>
<evidence type="ECO:0000256" key="1">
    <source>
        <dbReference type="ARBA" id="ARBA00001974"/>
    </source>
</evidence>
<evidence type="ECO:0000259" key="9">
    <source>
        <dbReference type="PROSITE" id="PS51384"/>
    </source>
</evidence>
<dbReference type="STRING" id="504798.SAMN05421871_105165"/>
<keyword evidence="2" id="KW-0285">Flavoprotein</keyword>
<dbReference type="RefSeq" id="WP_091378640.1">
    <property type="nucleotide sequence ID" value="NZ_FNDV01000005.1"/>
</dbReference>
<keyword evidence="4" id="KW-0479">Metal-binding</keyword>
<evidence type="ECO:0000256" key="2">
    <source>
        <dbReference type="ARBA" id="ARBA00022630"/>
    </source>
</evidence>
<evidence type="ECO:0000313" key="11">
    <source>
        <dbReference type="Proteomes" id="UP000199651"/>
    </source>
</evidence>
<feature type="domain" description="FAD-binding FR-type" evidence="9">
    <location>
        <begin position="45"/>
        <end position="143"/>
    </location>
</feature>
<comment type="cofactor">
    <cofactor evidence="1">
        <name>FAD</name>
        <dbReference type="ChEBI" id="CHEBI:57692"/>
    </cofactor>
</comment>
<dbReference type="CDD" id="cd00207">
    <property type="entry name" value="fer2"/>
    <property type="match status" value="1"/>
</dbReference>
<evidence type="ECO:0000256" key="5">
    <source>
        <dbReference type="ARBA" id="ARBA00023002"/>
    </source>
</evidence>
<evidence type="ECO:0000256" key="3">
    <source>
        <dbReference type="ARBA" id="ARBA00022714"/>
    </source>
</evidence>
<evidence type="ECO:0000259" key="8">
    <source>
        <dbReference type="PROSITE" id="PS51085"/>
    </source>
</evidence>
<keyword evidence="3" id="KW-0001">2Fe-2S</keyword>
<dbReference type="GO" id="GO:0046872">
    <property type="term" value="F:metal ion binding"/>
    <property type="evidence" value="ECO:0007669"/>
    <property type="project" value="UniProtKB-KW"/>
</dbReference>
<keyword evidence="5" id="KW-0560">Oxidoreductase</keyword>
<dbReference type="InterPro" id="IPR001041">
    <property type="entry name" value="2Fe-2S_ferredoxin-type"/>
</dbReference>
<dbReference type="Gene3D" id="3.40.50.80">
    <property type="entry name" value="Nucleotide-binding domain of ferredoxin-NADP reductase (FNR) module"/>
    <property type="match status" value="1"/>
</dbReference>
<dbReference type="InterPro" id="IPR017938">
    <property type="entry name" value="Riboflavin_synthase-like_b-brl"/>
</dbReference>
<dbReference type="InterPro" id="IPR036010">
    <property type="entry name" value="2Fe-2S_ferredoxin-like_sf"/>
</dbReference>
<dbReference type="InterPro" id="IPR039261">
    <property type="entry name" value="FNR_nucleotide-bd"/>
</dbReference>
<protein>
    <submittedName>
        <fullName evidence="10">Ferredoxin-NADP reductase</fullName>
    </submittedName>
</protein>
<dbReference type="Proteomes" id="UP000199651">
    <property type="component" value="Unassembled WGS sequence"/>
</dbReference>
<dbReference type="Gene3D" id="2.40.30.10">
    <property type="entry name" value="Translation factors"/>
    <property type="match status" value="1"/>
</dbReference>
<dbReference type="Pfam" id="PF00111">
    <property type="entry name" value="Fer2"/>
    <property type="match status" value="1"/>
</dbReference>
<dbReference type="InterPro" id="IPR006058">
    <property type="entry name" value="2Fe2S_fd_BS"/>
</dbReference>
<organism evidence="10 11">
    <name type="scientific">Actinokineospora alba</name>
    <dbReference type="NCBI Taxonomy" id="504798"/>
    <lineage>
        <taxon>Bacteria</taxon>
        <taxon>Bacillati</taxon>
        <taxon>Actinomycetota</taxon>
        <taxon>Actinomycetes</taxon>
        <taxon>Pseudonocardiales</taxon>
        <taxon>Pseudonocardiaceae</taxon>
        <taxon>Actinokineospora</taxon>
    </lineage>
</organism>
<evidence type="ECO:0000256" key="4">
    <source>
        <dbReference type="ARBA" id="ARBA00022723"/>
    </source>
</evidence>
<dbReference type="InterPro" id="IPR050415">
    <property type="entry name" value="MRET"/>
</dbReference>
<dbReference type="PANTHER" id="PTHR47354">
    <property type="entry name" value="NADH OXIDOREDUCTASE HCR"/>
    <property type="match status" value="1"/>
</dbReference>
<feature type="domain" description="2Fe-2S ferredoxin-type" evidence="8">
    <location>
        <begin position="261"/>
        <end position="340"/>
    </location>
</feature>
<keyword evidence="6" id="KW-0408">Iron</keyword>
<dbReference type="OrthoDB" id="3807506at2"/>
<dbReference type="InterPro" id="IPR012675">
    <property type="entry name" value="Beta-grasp_dom_sf"/>
</dbReference>
<dbReference type="PANTHER" id="PTHR47354:SF1">
    <property type="entry name" value="CARNITINE MONOOXYGENASE REDUCTASE SUBUNIT"/>
    <property type="match status" value="1"/>
</dbReference>
<dbReference type="SUPFAM" id="SSF63380">
    <property type="entry name" value="Riboflavin synthase domain-like"/>
    <property type="match status" value="1"/>
</dbReference>
<dbReference type="PROSITE" id="PS51384">
    <property type="entry name" value="FAD_FR"/>
    <property type="match status" value="1"/>
</dbReference>
<dbReference type="SUPFAM" id="SSF52343">
    <property type="entry name" value="Ferredoxin reductase-like, C-terminal NADP-linked domain"/>
    <property type="match status" value="1"/>
</dbReference>
<dbReference type="AlphaFoldDB" id="A0A1H0RW01"/>
<name>A0A1H0RW01_9PSEU</name>
<evidence type="ECO:0000256" key="6">
    <source>
        <dbReference type="ARBA" id="ARBA00023004"/>
    </source>
</evidence>
<dbReference type="PRINTS" id="PR00409">
    <property type="entry name" value="PHDIOXRDTASE"/>
</dbReference>
<dbReference type="PROSITE" id="PS51085">
    <property type="entry name" value="2FE2S_FER_2"/>
    <property type="match status" value="1"/>
</dbReference>
<proteinExistence type="predicted"/>
<dbReference type="Gene3D" id="3.10.20.30">
    <property type="match status" value="1"/>
</dbReference>
<evidence type="ECO:0000313" key="10">
    <source>
        <dbReference type="EMBL" id="SDP33742.1"/>
    </source>
</evidence>
<keyword evidence="7" id="KW-0411">Iron-sulfur</keyword>
<reference evidence="11" key="1">
    <citation type="submission" date="2016-10" db="EMBL/GenBank/DDBJ databases">
        <authorList>
            <person name="Varghese N."/>
            <person name="Submissions S."/>
        </authorList>
    </citation>
    <scope>NUCLEOTIDE SEQUENCE [LARGE SCALE GENOMIC DNA]</scope>
    <source>
        <strain evidence="11">IBRC-M 10655</strain>
    </source>
</reference>
<dbReference type="PROSITE" id="PS00197">
    <property type="entry name" value="2FE2S_FER_1"/>
    <property type="match status" value="1"/>
</dbReference>
<dbReference type="SUPFAM" id="SSF54292">
    <property type="entry name" value="2Fe-2S ferredoxin-like"/>
    <property type="match status" value="1"/>
</dbReference>
<dbReference type="GO" id="GO:0016491">
    <property type="term" value="F:oxidoreductase activity"/>
    <property type="evidence" value="ECO:0007669"/>
    <property type="project" value="UniProtKB-KW"/>
</dbReference>
<sequence>MQPPPDLYGRPRADRLFSALAPVVAGYQRLSERSARRQPAVRSVDRDLTLVVRSVVTEAEGVVSLWLTDPTGDLLPGWRPGSHLDVTLPSGTRRQYSLCGDPADPTVYRIAVRLVGTGSAEMHAVAEGSTLTVRGPRNAFPFVDRGPYLFVAGGIGITPILPMVRMCARRGVDWRLVYTGRTRESMPFLDELSALPTTDRVRVVPDDGVPDIADLLADAPAGASLYCCGPTPMIDAVRREWTGPLHFERFSPPPVVGGKPFELQLGTDGPVVPVAADESALEALRRARPGAAYSCRQGFCGTCRVRVIDGEVEHHGGAVADGSMLVCVSRAAGDRLVLDV</sequence>
<dbReference type="GO" id="GO:0051537">
    <property type="term" value="F:2 iron, 2 sulfur cluster binding"/>
    <property type="evidence" value="ECO:0007669"/>
    <property type="project" value="UniProtKB-KW"/>
</dbReference>
<dbReference type="InterPro" id="IPR017927">
    <property type="entry name" value="FAD-bd_FR_type"/>
</dbReference>
<dbReference type="CDD" id="cd06185">
    <property type="entry name" value="PDR_like"/>
    <property type="match status" value="1"/>
</dbReference>
<keyword evidence="11" id="KW-1185">Reference proteome</keyword>
<gene>
    <name evidence="10" type="ORF">SAMN05192558_108154</name>
</gene>